<dbReference type="STRING" id="1797768.A3C59_02810"/>
<feature type="transmembrane region" description="Helical" evidence="7">
    <location>
        <begin position="170"/>
        <end position="187"/>
    </location>
</feature>
<name>A0A1F5JWH7_9BACT</name>
<evidence type="ECO:0000256" key="4">
    <source>
        <dbReference type="ARBA" id="ARBA00022692"/>
    </source>
</evidence>
<dbReference type="InterPro" id="IPR020846">
    <property type="entry name" value="MFS_dom"/>
</dbReference>
<evidence type="ECO:0000256" key="1">
    <source>
        <dbReference type="ARBA" id="ARBA00004651"/>
    </source>
</evidence>
<comment type="caution">
    <text evidence="9">The sequence shown here is derived from an EMBL/GenBank/DDBJ whole genome shotgun (WGS) entry which is preliminary data.</text>
</comment>
<dbReference type="PANTHER" id="PTHR23513">
    <property type="entry name" value="INTEGRAL MEMBRANE EFFLUX PROTEIN-RELATED"/>
    <property type="match status" value="1"/>
</dbReference>
<sequence length="399" mass="42883">MVKALTIPTFRNYIFGAFFSETGNQMQTIAVAWHVYELTANPAALALIGLSHILPILGLSLIGGVAADKIDRKKILIISQSSMAILAFSLFSLTTLNLINEWMIYGVLLLSGVAQAFSMPARQAILPNLVPGKFFMNAISLHTLQFQTATMTGPAVAGLMIAGFGVSSVYFFNSISFLIFIASILSIKKSLNVEHSDVEFNLKSIKEGIQFVFKTPILYSTMILDFLATFFGTANILMPVFAKDVLHVGPQGLGLLYSAPALGGVIAGILMSLVPKIKNQGKIILVSVILYGLATIGFGLSNSLHIALAFLVVVGFGDMTSTIIRNTIRQMVTPDHLRGRMTSIMRMFFQGGPQLGEIEAGLLAKAIGAPLTVVIGGVGVVLITTLMAFKNKSLRKYTS</sequence>
<keyword evidence="4 7" id="KW-0812">Transmembrane</keyword>
<dbReference type="Proteomes" id="UP000176902">
    <property type="component" value="Unassembled WGS sequence"/>
</dbReference>
<dbReference type="PANTHER" id="PTHR23513:SF9">
    <property type="entry name" value="ENTEROBACTIN EXPORTER ENTS"/>
    <property type="match status" value="1"/>
</dbReference>
<feature type="transmembrane region" description="Helical" evidence="7">
    <location>
        <begin position="283"/>
        <end position="300"/>
    </location>
</feature>
<accession>A0A1F5JWH7</accession>
<keyword evidence="6 7" id="KW-0472">Membrane</keyword>
<dbReference type="InterPro" id="IPR010290">
    <property type="entry name" value="TM_effector"/>
</dbReference>
<feature type="transmembrane region" description="Helical" evidence="7">
    <location>
        <begin position="217"/>
        <end position="242"/>
    </location>
</feature>
<dbReference type="Gene3D" id="1.20.1250.20">
    <property type="entry name" value="MFS general substrate transporter like domains"/>
    <property type="match status" value="1"/>
</dbReference>
<dbReference type="PROSITE" id="PS50850">
    <property type="entry name" value="MFS"/>
    <property type="match status" value="1"/>
</dbReference>
<reference evidence="9 10" key="1">
    <citation type="journal article" date="2016" name="Nat. Commun.">
        <title>Thousands of microbial genomes shed light on interconnected biogeochemical processes in an aquifer system.</title>
        <authorList>
            <person name="Anantharaman K."/>
            <person name="Brown C.T."/>
            <person name="Hug L.A."/>
            <person name="Sharon I."/>
            <person name="Castelle C.J."/>
            <person name="Probst A.J."/>
            <person name="Thomas B.C."/>
            <person name="Singh A."/>
            <person name="Wilkins M.J."/>
            <person name="Karaoz U."/>
            <person name="Brodie E.L."/>
            <person name="Williams K.H."/>
            <person name="Hubbard S.S."/>
            <person name="Banfield J.F."/>
        </authorList>
    </citation>
    <scope>NUCLEOTIDE SEQUENCE [LARGE SCALE GENOMIC DNA]</scope>
</reference>
<evidence type="ECO:0000256" key="7">
    <source>
        <dbReference type="SAM" id="Phobius"/>
    </source>
</evidence>
<dbReference type="GO" id="GO:0005886">
    <property type="term" value="C:plasma membrane"/>
    <property type="evidence" value="ECO:0007669"/>
    <property type="project" value="UniProtKB-SubCell"/>
</dbReference>
<dbReference type="EMBL" id="MFCV01000017">
    <property type="protein sequence ID" value="OGE33003.1"/>
    <property type="molecule type" value="Genomic_DNA"/>
</dbReference>
<protein>
    <recommendedName>
        <fullName evidence="8">Major facilitator superfamily (MFS) profile domain-containing protein</fullName>
    </recommendedName>
</protein>
<feature type="transmembrane region" description="Helical" evidence="7">
    <location>
        <begin position="254"/>
        <end position="274"/>
    </location>
</feature>
<keyword evidence="3" id="KW-1003">Cell membrane</keyword>
<dbReference type="Pfam" id="PF05977">
    <property type="entry name" value="MFS_3"/>
    <property type="match status" value="1"/>
</dbReference>
<gene>
    <name evidence="9" type="ORF">A3C59_02810</name>
</gene>
<dbReference type="InterPro" id="IPR036259">
    <property type="entry name" value="MFS_trans_sf"/>
</dbReference>
<evidence type="ECO:0000256" key="5">
    <source>
        <dbReference type="ARBA" id="ARBA00022989"/>
    </source>
</evidence>
<comment type="subcellular location">
    <subcellularLocation>
        <location evidence="1">Cell membrane</location>
        <topology evidence="1">Multi-pass membrane protein</topology>
    </subcellularLocation>
</comment>
<evidence type="ECO:0000256" key="2">
    <source>
        <dbReference type="ARBA" id="ARBA00022448"/>
    </source>
</evidence>
<proteinExistence type="predicted"/>
<feature type="transmembrane region" description="Helical" evidence="7">
    <location>
        <begin position="43"/>
        <end position="63"/>
    </location>
</feature>
<evidence type="ECO:0000259" key="8">
    <source>
        <dbReference type="PROSITE" id="PS50850"/>
    </source>
</evidence>
<evidence type="ECO:0000313" key="10">
    <source>
        <dbReference type="Proteomes" id="UP000176902"/>
    </source>
</evidence>
<evidence type="ECO:0000256" key="3">
    <source>
        <dbReference type="ARBA" id="ARBA00022475"/>
    </source>
</evidence>
<evidence type="ECO:0000256" key="6">
    <source>
        <dbReference type="ARBA" id="ARBA00023136"/>
    </source>
</evidence>
<feature type="transmembrane region" description="Helical" evidence="7">
    <location>
        <begin position="369"/>
        <end position="389"/>
    </location>
</feature>
<keyword evidence="2" id="KW-0813">Transport</keyword>
<dbReference type="SUPFAM" id="SSF103473">
    <property type="entry name" value="MFS general substrate transporter"/>
    <property type="match status" value="1"/>
</dbReference>
<evidence type="ECO:0000313" key="9">
    <source>
        <dbReference type="EMBL" id="OGE33003.1"/>
    </source>
</evidence>
<organism evidence="9 10">
    <name type="scientific">Candidatus Daviesbacteria bacterium RIFCSPHIGHO2_02_FULL_36_13</name>
    <dbReference type="NCBI Taxonomy" id="1797768"/>
    <lineage>
        <taxon>Bacteria</taxon>
        <taxon>Candidatus Daviesiibacteriota</taxon>
    </lineage>
</organism>
<keyword evidence="5 7" id="KW-1133">Transmembrane helix</keyword>
<dbReference type="CDD" id="cd06173">
    <property type="entry name" value="MFS_MefA_like"/>
    <property type="match status" value="1"/>
</dbReference>
<dbReference type="AlphaFoldDB" id="A0A1F5JWH7"/>
<dbReference type="GO" id="GO:0022857">
    <property type="term" value="F:transmembrane transporter activity"/>
    <property type="evidence" value="ECO:0007669"/>
    <property type="project" value="InterPro"/>
</dbReference>
<feature type="domain" description="Major facilitator superfamily (MFS) profile" evidence="8">
    <location>
        <begin position="214"/>
        <end position="399"/>
    </location>
</feature>